<feature type="transmembrane region" description="Helical" evidence="7">
    <location>
        <begin position="318"/>
        <end position="338"/>
    </location>
</feature>
<dbReference type="PROSITE" id="PS50156">
    <property type="entry name" value="SSD"/>
    <property type="match status" value="1"/>
</dbReference>
<organism evidence="9 10">
    <name type="scientific">Rothia koreensis</name>
    <dbReference type="NCBI Taxonomy" id="592378"/>
    <lineage>
        <taxon>Bacteria</taxon>
        <taxon>Bacillati</taxon>
        <taxon>Actinomycetota</taxon>
        <taxon>Actinomycetes</taxon>
        <taxon>Micrococcales</taxon>
        <taxon>Micrococcaceae</taxon>
        <taxon>Rothia</taxon>
    </lineage>
</organism>
<feature type="transmembrane region" description="Helical" evidence="7">
    <location>
        <begin position="389"/>
        <end position="412"/>
    </location>
</feature>
<evidence type="ECO:0000256" key="6">
    <source>
        <dbReference type="SAM" id="MobiDB-lite"/>
    </source>
</evidence>
<comment type="subcellular location">
    <subcellularLocation>
        <location evidence="1">Cell membrane</location>
        <topology evidence="1">Multi-pass membrane protein</topology>
    </subcellularLocation>
</comment>
<feature type="compositionally biased region" description="Basic and acidic residues" evidence="6">
    <location>
        <begin position="178"/>
        <end position="209"/>
    </location>
</feature>
<dbReference type="InterPro" id="IPR000731">
    <property type="entry name" value="SSD"/>
</dbReference>
<feature type="transmembrane region" description="Helical" evidence="7">
    <location>
        <begin position="641"/>
        <end position="660"/>
    </location>
</feature>
<feature type="transmembrane region" description="Helical" evidence="7">
    <location>
        <begin position="344"/>
        <end position="362"/>
    </location>
</feature>
<evidence type="ECO:0000256" key="2">
    <source>
        <dbReference type="ARBA" id="ARBA00022475"/>
    </source>
</evidence>
<accession>A0A7K1LEV5</accession>
<feature type="compositionally biased region" description="Basic and acidic residues" evidence="6">
    <location>
        <begin position="146"/>
        <end position="164"/>
    </location>
</feature>
<feature type="transmembrane region" description="Helical" evidence="7">
    <location>
        <begin position="753"/>
        <end position="773"/>
    </location>
</feature>
<feature type="region of interest" description="Disordered" evidence="6">
    <location>
        <begin position="103"/>
        <end position="209"/>
    </location>
</feature>
<protein>
    <submittedName>
        <fullName evidence="9">MMPL family transporter</fullName>
    </submittedName>
</protein>
<evidence type="ECO:0000256" key="4">
    <source>
        <dbReference type="ARBA" id="ARBA00022989"/>
    </source>
</evidence>
<feature type="transmembrane region" description="Helical" evidence="7">
    <location>
        <begin position="291"/>
        <end position="311"/>
    </location>
</feature>
<dbReference type="Gene3D" id="1.20.1640.10">
    <property type="entry name" value="Multidrug efflux transporter AcrB transmembrane domain"/>
    <property type="match status" value="2"/>
</dbReference>
<gene>
    <name evidence="9" type="ORF">GMA10_00440</name>
</gene>
<dbReference type="Pfam" id="PF03176">
    <property type="entry name" value="MMPL"/>
    <property type="match status" value="2"/>
</dbReference>
<dbReference type="Gene3D" id="1.20.120.330">
    <property type="entry name" value="Nucleotidyltransferases domain 2"/>
    <property type="match status" value="1"/>
</dbReference>
<feature type="transmembrane region" description="Helical" evidence="7">
    <location>
        <begin position="482"/>
        <end position="500"/>
    </location>
</feature>
<dbReference type="PANTHER" id="PTHR33406:SF13">
    <property type="entry name" value="MEMBRANE PROTEIN YDFJ"/>
    <property type="match status" value="1"/>
</dbReference>
<name>A0A7K1LEV5_9MICC</name>
<keyword evidence="4 7" id="KW-1133">Transmembrane helix</keyword>
<dbReference type="AlphaFoldDB" id="A0A7K1LEV5"/>
<evidence type="ECO:0000256" key="7">
    <source>
        <dbReference type="SAM" id="Phobius"/>
    </source>
</evidence>
<sequence>MASLLYSIGRACARKAWLVLVVWLVALAAAGGSFAAFSGQLSNAFTLPGSETERLQNVLKDKVPEASHGTGQVVISTDDDKPLTGKQKSQIADALSGAEKVDGVASTTNPFQTKSSIEESKSQLDDAARQLEGAWGQLGSGQQQLEDGRQKVDQAQKQLDETKQKAAASPDADQAKGQLDEQQKQIDKQRSELDGKQDEFEKNRDQLKERQQEYDQKLKLFDLSKSAALVSQDGTTAVASISFDKSEQNISQDTKDSLVKTIDDAGIEGVSIDYSQSIAQDLGALAGPAEIIGVVVALVVLLIMLGTIVAAGLPILTALIGVGIGVLITMSLSAVIDIQQITPMLGLMLGLAVGIDYSLFILNRHRVNLREGHRLTDSIALANGTSGNAVVFAGTTVIIALLALNVVGIPFLGIMGTTAAMCVLIAVLISVTLTPALLGLIGLRVLNKNERAAYHGHAGKHLKTKTLREAHGWSSVVTRHPVLVIIGAVVALGIIAIPTASMRLGLPDSSTESVDSTDYKAYKTIEDKFGAGANGTILAVAELPSDTDESTANDLQLKIAEKIKQQDDVKNVVPGPISKDHSVEVFQVTPEEGPAAESTENLVNDLRNLSSETQKDDDVTLGVTGQTGGNIDISQILSQALPGYIGIVLGLSFVIMVLVFRSILVPLIATLGFLFSLLASFGGVVAIYQWGWLGQIFQVHDATIVLSFLPTLAVGILFGLAMDYQMFLVSGMREAHTHGANARTAVVMGYNQSARVVVAAAIIMFSVFGGFVFSELTMIRSIGFGLAFGVLLDAFVIRMSLIPAAMHLLGESAWWLPRWLDKILPNVDVEGASLERHNDEETPDRQ</sequence>
<dbReference type="InterPro" id="IPR050545">
    <property type="entry name" value="Mycobact_MmpL"/>
</dbReference>
<evidence type="ECO:0000313" key="10">
    <source>
        <dbReference type="Proteomes" id="UP000462152"/>
    </source>
</evidence>
<dbReference type="RefSeq" id="WP_129314775.1">
    <property type="nucleotide sequence ID" value="NZ_NOIQ01000002.1"/>
</dbReference>
<evidence type="ECO:0000256" key="1">
    <source>
        <dbReference type="ARBA" id="ARBA00004651"/>
    </source>
</evidence>
<feature type="compositionally biased region" description="Basic and acidic residues" evidence="6">
    <location>
        <begin position="116"/>
        <end position="129"/>
    </location>
</feature>
<feature type="transmembrane region" description="Helical" evidence="7">
    <location>
        <begin position="702"/>
        <end position="722"/>
    </location>
</feature>
<keyword evidence="2" id="KW-1003">Cell membrane</keyword>
<dbReference type="SUPFAM" id="SSF82866">
    <property type="entry name" value="Multidrug efflux transporter AcrB transmembrane domain"/>
    <property type="match status" value="2"/>
</dbReference>
<feature type="domain" description="SSD" evidence="8">
    <location>
        <begin position="315"/>
        <end position="440"/>
    </location>
</feature>
<keyword evidence="10" id="KW-1185">Reference proteome</keyword>
<feature type="transmembrane region" description="Helical" evidence="7">
    <location>
        <begin position="667"/>
        <end position="690"/>
    </location>
</feature>
<dbReference type="Proteomes" id="UP000462152">
    <property type="component" value="Unassembled WGS sequence"/>
</dbReference>
<dbReference type="PANTHER" id="PTHR33406">
    <property type="entry name" value="MEMBRANE PROTEIN MJ1562-RELATED"/>
    <property type="match status" value="1"/>
</dbReference>
<dbReference type="EMBL" id="WOGT01000001">
    <property type="protein sequence ID" value="MUN53711.1"/>
    <property type="molecule type" value="Genomic_DNA"/>
</dbReference>
<dbReference type="InterPro" id="IPR004869">
    <property type="entry name" value="MMPL_dom"/>
</dbReference>
<feature type="compositionally biased region" description="Polar residues" evidence="6">
    <location>
        <begin position="105"/>
        <end position="115"/>
    </location>
</feature>
<keyword evidence="5 7" id="KW-0472">Membrane</keyword>
<dbReference type="OrthoDB" id="7051771at2"/>
<evidence type="ECO:0000259" key="8">
    <source>
        <dbReference type="PROSITE" id="PS50156"/>
    </source>
</evidence>
<dbReference type="GO" id="GO:0005886">
    <property type="term" value="C:plasma membrane"/>
    <property type="evidence" value="ECO:0007669"/>
    <property type="project" value="UniProtKB-SubCell"/>
</dbReference>
<comment type="caution">
    <text evidence="9">The sequence shown here is derived from an EMBL/GenBank/DDBJ whole genome shotgun (WGS) entry which is preliminary data.</text>
</comment>
<evidence type="ECO:0000256" key="5">
    <source>
        <dbReference type="ARBA" id="ARBA00023136"/>
    </source>
</evidence>
<keyword evidence="3 7" id="KW-0812">Transmembrane</keyword>
<reference evidence="9 10" key="1">
    <citation type="submission" date="2019-12" db="EMBL/GenBank/DDBJ databases">
        <authorList>
            <person name="Li J."/>
            <person name="Shi Y."/>
            <person name="Xu G."/>
            <person name="Xiao D."/>
            <person name="Ran X."/>
        </authorList>
    </citation>
    <scope>NUCLEOTIDE SEQUENCE [LARGE SCALE GENOMIC DNA]</scope>
    <source>
        <strain evidence="9 10">JCM 15915</strain>
    </source>
</reference>
<feature type="transmembrane region" description="Helical" evidence="7">
    <location>
        <begin position="418"/>
        <end position="441"/>
    </location>
</feature>
<evidence type="ECO:0000313" key="9">
    <source>
        <dbReference type="EMBL" id="MUN53711.1"/>
    </source>
</evidence>
<proteinExistence type="predicted"/>
<evidence type="ECO:0000256" key="3">
    <source>
        <dbReference type="ARBA" id="ARBA00022692"/>
    </source>
</evidence>